<accession>A0A376KTN3</accession>
<dbReference type="PANTHER" id="PTHR18964:SF149">
    <property type="entry name" value="BIFUNCTIONAL UDP-N-ACETYLGLUCOSAMINE 2-EPIMERASE_N-ACETYLMANNOSAMINE KINASE"/>
    <property type="match status" value="1"/>
</dbReference>
<dbReference type="FunFam" id="3.30.420.40:FF:000082">
    <property type="entry name" value="ROK family transcriptional regulator"/>
    <property type="match status" value="1"/>
</dbReference>
<dbReference type="Proteomes" id="UP000255460">
    <property type="component" value="Unassembled WGS sequence"/>
</dbReference>
<dbReference type="SUPFAM" id="SSF53067">
    <property type="entry name" value="Actin-like ATPase domain"/>
    <property type="match status" value="1"/>
</dbReference>
<proteinExistence type="inferred from homology"/>
<dbReference type="InterPro" id="IPR000600">
    <property type="entry name" value="ROK"/>
</dbReference>
<comment type="similarity">
    <text evidence="1">Belongs to the ROK (NagC/XylR) family.</text>
</comment>
<name>A0A376KTN3_ECOLX</name>
<dbReference type="Gene3D" id="3.30.420.40">
    <property type="match status" value="2"/>
</dbReference>
<organism evidence="2 3">
    <name type="scientific">Escherichia coli</name>
    <dbReference type="NCBI Taxonomy" id="562"/>
    <lineage>
        <taxon>Bacteria</taxon>
        <taxon>Pseudomonadati</taxon>
        <taxon>Pseudomonadota</taxon>
        <taxon>Gammaproteobacteria</taxon>
        <taxon>Enterobacterales</taxon>
        <taxon>Enterobacteriaceae</taxon>
        <taxon>Escherichia</taxon>
    </lineage>
</organism>
<reference evidence="2 3" key="1">
    <citation type="submission" date="2018-06" db="EMBL/GenBank/DDBJ databases">
        <authorList>
            <consortium name="Pathogen Informatics"/>
            <person name="Doyle S."/>
        </authorList>
    </citation>
    <scope>NUCLEOTIDE SEQUENCE [LARGE SCALE GENOMIC DNA]</scope>
    <source>
        <strain evidence="2 3">NCTC10418</strain>
    </source>
</reference>
<sequence>MLEAHLVQELEIKEAGNRGRPAVGLVVETEAWHYLSLRISRGEIFLALRDLSSKLVVEESQELALKDDSPLLDRIISHIDQFFIRHQKKLERLTSIAITLPGIIDTENGIVHRMPFYEDVKEMPLGEALEQHTGVPVYIQHDISAWTMAEALVWCLTRGARCDSGWLSITTWGRASLPMVICYTQAASSLVEIGHTQVDPYGKRCYCGNHGCLETIASVDSILELAQLRLNQSMSSMLHGQPLTVDSLCQAALRGDLLAKDIITGVGAHVGRILAIMVNLFKPTKNTDWLTVK</sequence>
<dbReference type="GO" id="GO:0006351">
    <property type="term" value="P:DNA-templated transcription"/>
    <property type="evidence" value="ECO:0007669"/>
    <property type="project" value="TreeGrafter"/>
</dbReference>
<dbReference type="PANTHER" id="PTHR18964">
    <property type="entry name" value="ROK (REPRESSOR, ORF, KINASE) FAMILY"/>
    <property type="match status" value="1"/>
</dbReference>
<dbReference type="InterPro" id="IPR043129">
    <property type="entry name" value="ATPase_NBD"/>
</dbReference>
<dbReference type="AlphaFoldDB" id="A0A376KTN3"/>
<evidence type="ECO:0000256" key="1">
    <source>
        <dbReference type="ARBA" id="ARBA00006479"/>
    </source>
</evidence>
<evidence type="ECO:0000313" key="2">
    <source>
        <dbReference type="EMBL" id="STE86063.1"/>
    </source>
</evidence>
<gene>
    <name evidence="2" type="primary">mlc</name>
    <name evidence="2" type="ORF">NCTC10418_03694</name>
</gene>
<evidence type="ECO:0000313" key="3">
    <source>
        <dbReference type="Proteomes" id="UP000255460"/>
    </source>
</evidence>
<protein>
    <submittedName>
        <fullName evidence="2">Protein Mlc (Making large colonies protein)</fullName>
    </submittedName>
</protein>
<dbReference type="Pfam" id="PF00480">
    <property type="entry name" value="ROK"/>
    <property type="match status" value="1"/>
</dbReference>
<dbReference type="EMBL" id="UFZQ01000001">
    <property type="protein sequence ID" value="STE86063.1"/>
    <property type="molecule type" value="Genomic_DNA"/>
</dbReference>
<dbReference type="GO" id="GO:0003677">
    <property type="term" value="F:DNA binding"/>
    <property type="evidence" value="ECO:0007669"/>
    <property type="project" value="TreeGrafter"/>
</dbReference>